<dbReference type="Proteomes" id="UP000032304">
    <property type="component" value="Chromosome 11"/>
</dbReference>
<reference evidence="3 4" key="1">
    <citation type="journal article" date="2012" name="Nature">
        <title>Repeated polyploidization of Gossypium genomes and the evolution of spinnable cotton fibres.</title>
        <authorList>
            <person name="Paterson A.H."/>
            <person name="Wendel J.F."/>
            <person name="Gundlach H."/>
            <person name="Guo H."/>
            <person name="Jenkins J."/>
            <person name="Jin D."/>
            <person name="Llewellyn D."/>
            <person name="Showmaker K.C."/>
            <person name="Shu S."/>
            <person name="Udall J."/>
            <person name="Yoo M.J."/>
            <person name="Byers R."/>
            <person name="Chen W."/>
            <person name="Doron-Faigenboim A."/>
            <person name="Duke M.V."/>
            <person name="Gong L."/>
            <person name="Grimwood J."/>
            <person name="Grover C."/>
            <person name="Grupp K."/>
            <person name="Hu G."/>
            <person name="Lee T.H."/>
            <person name="Li J."/>
            <person name="Lin L."/>
            <person name="Liu T."/>
            <person name="Marler B.S."/>
            <person name="Page J.T."/>
            <person name="Roberts A.W."/>
            <person name="Romanel E."/>
            <person name="Sanders W.S."/>
            <person name="Szadkowski E."/>
            <person name="Tan X."/>
            <person name="Tang H."/>
            <person name="Xu C."/>
            <person name="Wang J."/>
            <person name="Wang Z."/>
            <person name="Zhang D."/>
            <person name="Zhang L."/>
            <person name="Ashrafi H."/>
            <person name="Bedon F."/>
            <person name="Bowers J.E."/>
            <person name="Brubaker C.L."/>
            <person name="Chee P.W."/>
            <person name="Das S."/>
            <person name="Gingle A.R."/>
            <person name="Haigler C.H."/>
            <person name="Harker D."/>
            <person name="Hoffmann L.V."/>
            <person name="Hovav R."/>
            <person name="Jones D.C."/>
            <person name="Lemke C."/>
            <person name="Mansoor S."/>
            <person name="ur Rahman M."/>
            <person name="Rainville L.N."/>
            <person name="Rambani A."/>
            <person name="Reddy U.K."/>
            <person name="Rong J.K."/>
            <person name="Saranga Y."/>
            <person name="Scheffler B.E."/>
            <person name="Scheffler J.A."/>
            <person name="Stelly D.M."/>
            <person name="Triplett B.A."/>
            <person name="Van Deynze A."/>
            <person name="Vaslin M.F."/>
            <person name="Waghmare V.N."/>
            <person name="Walford S.A."/>
            <person name="Wright R.J."/>
            <person name="Zaki E.A."/>
            <person name="Zhang T."/>
            <person name="Dennis E.S."/>
            <person name="Mayer K.F."/>
            <person name="Peterson D.G."/>
            <person name="Rokhsar D.S."/>
            <person name="Wang X."/>
            <person name="Schmutz J."/>
        </authorList>
    </citation>
    <scope>NUCLEOTIDE SEQUENCE [LARGE SCALE GENOMIC DNA]</scope>
</reference>
<dbReference type="EMBL" id="CM001750">
    <property type="protein sequence ID" value="KJB70373.1"/>
    <property type="molecule type" value="Genomic_DNA"/>
</dbReference>
<gene>
    <name evidence="3" type="ORF">B456_011G070200</name>
</gene>
<organism evidence="3 4">
    <name type="scientific">Gossypium raimondii</name>
    <name type="common">Peruvian cotton</name>
    <name type="synonym">Gossypium klotzschianum subsp. raimondii</name>
    <dbReference type="NCBI Taxonomy" id="29730"/>
    <lineage>
        <taxon>Eukaryota</taxon>
        <taxon>Viridiplantae</taxon>
        <taxon>Streptophyta</taxon>
        <taxon>Embryophyta</taxon>
        <taxon>Tracheophyta</taxon>
        <taxon>Spermatophyta</taxon>
        <taxon>Magnoliopsida</taxon>
        <taxon>eudicotyledons</taxon>
        <taxon>Gunneridae</taxon>
        <taxon>Pentapetalae</taxon>
        <taxon>rosids</taxon>
        <taxon>malvids</taxon>
        <taxon>Malvales</taxon>
        <taxon>Malvaceae</taxon>
        <taxon>Malvoideae</taxon>
        <taxon>Gossypium</taxon>
    </lineage>
</organism>
<evidence type="ECO:0000256" key="2">
    <source>
        <dbReference type="SAM" id="SignalP"/>
    </source>
</evidence>
<keyword evidence="4" id="KW-1185">Reference proteome</keyword>
<keyword evidence="2" id="KW-0732">Signal</keyword>
<feature type="region of interest" description="Disordered" evidence="1">
    <location>
        <begin position="81"/>
        <end position="113"/>
    </location>
</feature>
<accession>A0A0D2T3S5</accession>
<dbReference type="Gramene" id="KJB70373">
    <property type="protein sequence ID" value="KJB70373"/>
    <property type="gene ID" value="B456_011G070200"/>
</dbReference>
<evidence type="ECO:0000313" key="3">
    <source>
        <dbReference type="EMBL" id="KJB70373.1"/>
    </source>
</evidence>
<name>A0A0D2T3S5_GOSRA</name>
<proteinExistence type="predicted"/>
<sequence length="113" mass="13008">MCWHSLLFSNSSCVLANWIQQCQNPGAAYPPNPLPPNRTTIPICHRPLSLIEPTFPSLNHHAENPHCYQNPHNTINYIEQDNKTSSQKKIRFKPETKTRLSEGFQVSVRQSER</sequence>
<protein>
    <submittedName>
        <fullName evidence="3">Uncharacterized protein</fullName>
    </submittedName>
</protein>
<evidence type="ECO:0000313" key="4">
    <source>
        <dbReference type="Proteomes" id="UP000032304"/>
    </source>
</evidence>
<evidence type="ECO:0000256" key="1">
    <source>
        <dbReference type="SAM" id="MobiDB-lite"/>
    </source>
</evidence>
<feature type="signal peptide" evidence="2">
    <location>
        <begin position="1"/>
        <end position="16"/>
    </location>
</feature>
<dbReference type="AlphaFoldDB" id="A0A0D2T3S5"/>
<feature type="chain" id="PRO_5002267645" evidence="2">
    <location>
        <begin position="17"/>
        <end position="113"/>
    </location>
</feature>